<dbReference type="PANTHER" id="PTHR21234:SF42">
    <property type="entry name" value="PHOSPHORYLASE SUPERFAMILY PROTEIN"/>
    <property type="match status" value="1"/>
</dbReference>
<dbReference type="Proteomes" id="UP000287651">
    <property type="component" value="Unassembled WGS sequence"/>
</dbReference>
<dbReference type="PANTHER" id="PTHR21234">
    <property type="entry name" value="PURINE NUCLEOSIDE PHOSPHORYLASE"/>
    <property type="match status" value="1"/>
</dbReference>
<evidence type="ECO:0000313" key="1">
    <source>
        <dbReference type="EMBL" id="RRT55949.1"/>
    </source>
</evidence>
<accession>A0A426YW53</accession>
<gene>
    <name evidence="1" type="ORF">B296_00023704</name>
</gene>
<dbReference type="AlphaFoldDB" id="A0A426YW53"/>
<protein>
    <submittedName>
        <fullName evidence="1">Uncharacterized protein</fullName>
    </submittedName>
</protein>
<evidence type="ECO:0000313" key="2">
    <source>
        <dbReference type="Proteomes" id="UP000287651"/>
    </source>
</evidence>
<sequence length="171" mass="19484">MKLWPQRLTKQDPPIEDKQLPRNIAIDSERLQLHQRSKVTPKTIAQVLDLLVDVLRGQHIPRMLMKNSWASMYQPKEIFPVHGVPEVRQHAFWVAVDKKYCAPSKQLESQDAAAVFTNLAVENAVEVVVQFISLLSDAASEARNLSSYRKPCMSAMGLRDESLIYTILQEC</sequence>
<comment type="caution">
    <text evidence="1">The sequence shown here is derived from an EMBL/GenBank/DDBJ whole genome shotgun (WGS) entry which is preliminary data.</text>
</comment>
<dbReference type="EMBL" id="AMZH03009847">
    <property type="protein sequence ID" value="RRT55949.1"/>
    <property type="molecule type" value="Genomic_DNA"/>
</dbReference>
<proteinExistence type="predicted"/>
<name>A0A426YW53_ENSVE</name>
<organism evidence="1 2">
    <name type="scientific">Ensete ventricosum</name>
    <name type="common">Abyssinian banana</name>
    <name type="synonym">Musa ensete</name>
    <dbReference type="NCBI Taxonomy" id="4639"/>
    <lineage>
        <taxon>Eukaryota</taxon>
        <taxon>Viridiplantae</taxon>
        <taxon>Streptophyta</taxon>
        <taxon>Embryophyta</taxon>
        <taxon>Tracheophyta</taxon>
        <taxon>Spermatophyta</taxon>
        <taxon>Magnoliopsida</taxon>
        <taxon>Liliopsida</taxon>
        <taxon>Zingiberales</taxon>
        <taxon>Musaceae</taxon>
        <taxon>Ensete</taxon>
    </lineage>
</organism>
<reference evidence="1 2" key="1">
    <citation type="journal article" date="2014" name="Agronomy (Basel)">
        <title>A Draft Genome Sequence for Ensete ventricosum, the Drought-Tolerant Tree Against Hunger.</title>
        <authorList>
            <person name="Harrison J."/>
            <person name="Moore K.A."/>
            <person name="Paszkiewicz K."/>
            <person name="Jones T."/>
            <person name="Grant M."/>
            <person name="Ambacheew D."/>
            <person name="Muzemil S."/>
            <person name="Studholme D.J."/>
        </authorList>
    </citation>
    <scope>NUCLEOTIDE SEQUENCE [LARGE SCALE GENOMIC DNA]</scope>
</reference>